<dbReference type="InterPro" id="IPR031312">
    <property type="entry name" value="Na/sul_symport_CS"/>
</dbReference>
<feature type="transmembrane region" description="Helical" evidence="7">
    <location>
        <begin position="193"/>
        <end position="217"/>
    </location>
</feature>
<feature type="transmembrane region" description="Helical" evidence="7">
    <location>
        <begin position="464"/>
        <end position="484"/>
    </location>
</feature>
<organism evidence="9 10">
    <name type="scientific">Halomonas cupida</name>
    <dbReference type="NCBI Taxonomy" id="44933"/>
    <lineage>
        <taxon>Bacteria</taxon>
        <taxon>Pseudomonadati</taxon>
        <taxon>Pseudomonadota</taxon>
        <taxon>Gammaproteobacteria</taxon>
        <taxon>Oceanospirillales</taxon>
        <taxon>Halomonadaceae</taxon>
        <taxon>Halomonas</taxon>
    </lineage>
</organism>
<evidence type="ECO:0000256" key="6">
    <source>
        <dbReference type="ARBA" id="ARBA00023136"/>
    </source>
</evidence>
<feature type="domain" description="RCK C-terminal" evidence="8">
    <location>
        <begin position="317"/>
        <end position="401"/>
    </location>
</feature>
<dbReference type="GO" id="GO:0005886">
    <property type="term" value="C:plasma membrane"/>
    <property type="evidence" value="ECO:0007669"/>
    <property type="project" value="TreeGrafter"/>
</dbReference>
<dbReference type="PANTHER" id="PTHR43652">
    <property type="entry name" value="BASIC AMINO ACID ANTIPORTER YFCC-RELATED"/>
    <property type="match status" value="1"/>
</dbReference>
<dbReference type="Proteomes" id="UP000184123">
    <property type="component" value="Unassembled WGS sequence"/>
</dbReference>
<dbReference type="SUPFAM" id="SSF116726">
    <property type="entry name" value="TrkA C-terminal domain-like"/>
    <property type="match status" value="2"/>
</dbReference>
<evidence type="ECO:0000313" key="10">
    <source>
        <dbReference type="Proteomes" id="UP000184123"/>
    </source>
</evidence>
<feature type="domain" description="RCK C-terminal" evidence="8">
    <location>
        <begin position="226"/>
        <end position="310"/>
    </location>
</feature>
<dbReference type="EMBL" id="FRCA01000008">
    <property type="protein sequence ID" value="SHM44965.1"/>
    <property type="molecule type" value="Genomic_DNA"/>
</dbReference>
<sequence length="609" mass="64989">MAVHRAAIGRDSFVDLWSCCRMTWQALFSLFTVASVLGTLAFTRIAADVIVMAALAVLVVAGILAPGEALAGFANPGVMTIACLYVVAAGLKETGAIQWLAQRVLGQPKSLPMALLRVLLPTSTLSAFMNNTTVVAMFIPAIQDWAARLKLPPSKLLLPLSYAAILGGTCTLIGTSTNLVVDGLLQSEKNVQLGMFELAWVGVPLSLVGGAFLYFLAPRLLPNRQGVLEQLEQAREYAVEVVVSANGPLVGMTIADAGLRSLVHGYLADIERHSRLQTAVPPDTELQAGDILIFIGAPECARELRHIDGLRPANGDVHKLDIAHHQRCLVEAVIGPDFTGLHQTVRQSRFRSRYQAVILSISRQGERIPGKLGSIKLEVGDTLLLETGQDFVDQYRYRKDFLLVSALSDSTPPNFSKTPWALGILGGLVAASASGLLSILEAALLAAGMMLVTRCLPASKARRYIDLSVLVVISASFALGAALTKTGAALMIADTIMLIDGLSPWLALALIYLLTVIFTELITNNAAAVLMFPIAMAIADRLGVDYMPFAIAIMVAASASFMTPLGYQTNLMVMGPGGYRFTDYLRLGAPLSIIVGAVAIATVPLVWPF</sequence>
<dbReference type="InterPro" id="IPR006037">
    <property type="entry name" value="RCK_C"/>
</dbReference>
<evidence type="ECO:0000256" key="4">
    <source>
        <dbReference type="ARBA" id="ARBA00022737"/>
    </source>
</evidence>
<dbReference type="AlphaFoldDB" id="A0A1M7IWB6"/>
<evidence type="ECO:0000256" key="2">
    <source>
        <dbReference type="ARBA" id="ARBA00022448"/>
    </source>
</evidence>
<feature type="transmembrane region" description="Helical" evidence="7">
    <location>
        <begin position="546"/>
        <end position="567"/>
    </location>
</feature>
<reference evidence="9 10" key="1">
    <citation type="submission" date="2016-11" db="EMBL/GenBank/DDBJ databases">
        <authorList>
            <person name="Jaros S."/>
            <person name="Januszkiewicz K."/>
            <person name="Wedrychowicz H."/>
        </authorList>
    </citation>
    <scope>NUCLEOTIDE SEQUENCE [LARGE SCALE GENOMIC DNA]</scope>
    <source>
        <strain evidence="9 10">DSM 4740</strain>
    </source>
</reference>
<evidence type="ECO:0000256" key="1">
    <source>
        <dbReference type="ARBA" id="ARBA00004141"/>
    </source>
</evidence>
<evidence type="ECO:0000256" key="7">
    <source>
        <dbReference type="SAM" id="Phobius"/>
    </source>
</evidence>
<keyword evidence="5 7" id="KW-1133">Transmembrane helix</keyword>
<dbReference type="InterPro" id="IPR051679">
    <property type="entry name" value="DASS-Related_Transporters"/>
</dbReference>
<evidence type="ECO:0000256" key="5">
    <source>
        <dbReference type="ARBA" id="ARBA00022989"/>
    </source>
</evidence>
<comment type="subcellular location">
    <subcellularLocation>
        <location evidence="1">Membrane</location>
        <topology evidence="1">Multi-pass membrane protein</topology>
    </subcellularLocation>
</comment>
<name>A0A1M7IWB6_9GAMM</name>
<dbReference type="PROSITE" id="PS01271">
    <property type="entry name" value="NA_SULFATE"/>
    <property type="match status" value="1"/>
</dbReference>
<evidence type="ECO:0000256" key="3">
    <source>
        <dbReference type="ARBA" id="ARBA00022692"/>
    </source>
</evidence>
<evidence type="ECO:0000259" key="8">
    <source>
        <dbReference type="PROSITE" id="PS51202"/>
    </source>
</evidence>
<dbReference type="Pfam" id="PF02080">
    <property type="entry name" value="TrkA_C"/>
    <property type="match status" value="1"/>
</dbReference>
<dbReference type="GO" id="GO:0006813">
    <property type="term" value="P:potassium ion transport"/>
    <property type="evidence" value="ECO:0007669"/>
    <property type="project" value="InterPro"/>
</dbReference>
<keyword evidence="3 7" id="KW-0812">Transmembrane</keyword>
<gene>
    <name evidence="9" type="ORF">SAMN05660971_03005</name>
</gene>
<keyword evidence="6 7" id="KW-0472">Membrane</keyword>
<dbReference type="PANTHER" id="PTHR43652:SF2">
    <property type="entry name" value="BASIC AMINO ACID ANTIPORTER YFCC-RELATED"/>
    <property type="match status" value="1"/>
</dbReference>
<evidence type="ECO:0000313" key="9">
    <source>
        <dbReference type="EMBL" id="SHM44965.1"/>
    </source>
</evidence>
<keyword evidence="2" id="KW-0813">Transport</keyword>
<dbReference type="Gene3D" id="3.30.70.1450">
    <property type="entry name" value="Regulator of K+ conductance, C-terminal domain"/>
    <property type="match status" value="2"/>
</dbReference>
<proteinExistence type="predicted"/>
<feature type="transmembrane region" description="Helical" evidence="7">
    <location>
        <begin position="118"/>
        <end position="142"/>
    </location>
</feature>
<keyword evidence="4" id="KW-0677">Repeat</keyword>
<dbReference type="STRING" id="44933.SAMN05660971_03005"/>
<feature type="transmembrane region" description="Helical" evidence="7">
    <location>
        <begin position="162"/>
        <end position="181"/>
    </location>
</feature>
<dbReference type="GO" id="GO:0008324">
    <property type="term" value="F:monoatomic cation transmembrane transporter activity"/>
    <property type="evidence" value="ECO:0007669"/>
    <property type="project" value="InterPro"/>
</dbReference>
<protein>
    <submittedName>
        <fullName evidence="9">Di-and tricarboxylate transporter</fullName>
    </submittedName>
</protein>
<feature type="transmembrane region" description="Helical" evidence="7">
    <location>
        <begin position="73"/>
        <end position="91"/>
    </location>
</feature>
<accession>A0A1M7IWB6</accession>
<dbReference type="InterPro" id="IPR004680">
    <property type="entry name" value="Cit_transptr-like_dom"/>
</dbReference>
<dbReference type="InterPro" id="IPR036721">
    <property type="entry name" value="RCK_C_sf"/>
</dbReference>
<dbReference type="PROSITE" id="PS51202">
    <property type="entry name" value="RCK_C"/>
    <property type="match status" value="2"/>
</dbReference>
<dbReference type="Pfam" id="PF03600">
    <property type="entry name" value="CitMHS"/>
    <property type="match status" value="1"/>
</dbReference>
<feature type="transmembrane region" description="Helical" evidence="7">
    <location>
        <begin position="49"/>
        <end position="67"/>
    </location>
</feature>
<feature type="transmembrane region" description="Helical" evidence="7">
    <location>
        <begin position="504"/>
        <end position="534"/>
    </location>
</feature>
<feature type="transmembrane region" description="Helical" evidence="7">
    <location>
        <begin position="22"/>
        <end position="42"/>
    </location>
</feature>
<feature type="transmembrane region" description="Helical" evidence="7">
    <location>
        <begin position="587"/>
        <end position="607"/>
    </location>
</feature>